<keyword evidence="3" id="KW-0653">Protein transport</keyword>
<dbReference type="PANTHER" id="PTHR13276">
    <property type="entry name" value="GUANINE NUCLEOTIDE EXCHANGE FACTOR MSS4"/>
    <property type="match status" value="1"/>
</dbReference>
<dbReference type="STRING" id="71784.A0A1Y2AVB4"/>
<keyword evidence="1" id="KW-0813">Transport</keyword>
<organism evidence="5 6">
    <name type="scientific">Naematelia encephala</name>
    <dbReference type="NCBI Taxonomy" id="71784"/>
    <lineage>
        <taxon>Eukaryota</taxon>
        <taxon>Fungi</taxon>
        <taxon>Dikarya</taxon>
        <taxon>Basidiomycota</taxon>
        <taxon>Agaricomycotina</taxon>
        <taxon>Tremellomycetes</taxon>
        <taxon>Tremellales</taxon>
        <taxon>Naemateliaceae</taxon>
        <taxon>Naematelia</taxon>
    </lineage>
</organism>
<dbReference type="AlphaFoldDB" id="A0A1Y2AVB4"/>
<dbReference type="GO" id="GO:0005085">
    <property type="term" value="F:guanyl-nucleotide exchange factor activity"/>
    <property type="evidence" value="ECO:0007669"/>
    <property type="project" value="UniProtKB-KW"/>
</dbReference>
<dbReference type="GO" id="GO:0005829">
    <property type="term" value="C:cytosol"/>
    <property type="evidence" value="ECO:0007669"/>
    <property type="project" value="TreeGrafter"/>
</dbReference>
<dbReference type="PANTHER" id="PTHR13276:SF0">
    <property type="entry name" value="GUANINE NUCLEOTIDE EXCHANGE FACTOR MSS4"/>
    <property type="match status" value="1"/>
</dbReference>
<dbReference type="Proteomes" id="UP000193986">
    <property type="component" value="Unassembled WGS sequence"/>
</dbReference>
<evidence type="ECO:0000256" key="1">
    <source>
        <dbReference type="ARBA" id="ARBA00022448"/>
    </source>
</evidence>
<dbReference type="GO" id="GO:0015031">
    <property type="term" value="P:protein transport"/>
    <property type="evidence" value="ECO:0007669"/>
    <property type="project" value="UniProtKB-KW"/>
</dbReference>
<evidence type="ECO:0000256" key="2">
    <source>
        <dbReference type="ARBA" id="ARBA00022658"/>
    </source>
</evidence>
<dbReference type="GO" id="GO:0016020">
    <property type="term" value="C:membrane"/>
    <property type="evidence" value="ECO:0007669"/>
    <property type="project" value="TreeGrafter"/>
</dbReference>
<dbReference type="Gene3D" id="2.170.150.10">
    <property type="entry name" value="Metal Binding Protein, Guanine Nucleotide Exchange Factor, Chain A"/>
    <property type="match status" value="1"/>
</dbReference>
<dbReference type="InterPro" id="IPR011323">
    <property type="entry name" value="Mss4/transl-control_tumour"/>
</dbReference>
<dbReference type="GO" id="GO:0007264">
    <property type="term" value="P:small GTPase-mediated signal transduction"/>
    <property type="evidence" value="ECO:0007669"/>
    <property type="project" value="InterPro"/>
</dbReference>
<proteinExistence type="predicted"/>
<evidence type="ECO:0000313" key="5">
    <source>
        <dbReference type="EMBL" id="ORY26499.1"/>
    </source>
</evidence>
<protein>
    <submittedName>
        <fullName evidence="5">Mss4-like protein</fullName>
    </submittedName>
</protein>
<dbReference type="GO" id="GO:0006892">
    <property type="term" value="P:post-Golgi vesicle-mediated transport"/>
    <property type="evidence" value="ECO:0007669"/>
    <property type="project" value="TreeGrafter"/>
</dbReference>
<keyword evidence="2" id="KW-0344">Guanine-nucleotide releasing factor</keyword>
<name>A0A1Y2AVB4_9TREE</name>
<evidence type="ECO:0000313" key="6">
    <source>
        <dbReference type="Proteomes" id="UP000193986"/>
    </source>
</evidence>
<dbReference type="EMBL" id="MCFC01000047">
    <property type="protein sequence ID" value="ORY26499.1"/>
    <property type="molecule type" value="Genomic_DNA"/>
</dbReference>
<gene>
    <name evidence="5" type="ORF">BCR39DRAFT_540982</name>
</gene>
<sequence length="164" mass="17508">MSEEPSQADILAALSAQTFRSRAPPSTTTWSEFRGQGEGEAGPSTNVTRIYCFRETCGSLILLQNVAESTSTPSPIFPVESNSPYPPPSTPTHLWHVKGAPMAFENIGFSRNSSAGVPDDAPGGKDGRAVKWLICAECDAGPIGWSYDGGKEAWLAADRVRYGT</sequence>
<dbReference type="SUPFAM" id="SSF51316">
    <property type="entry name" value="Mss4-like"/>
    <property type="match status" value="1"/>
</dbReference>
<dbReference type="GO" id="GO:0008270">
    <property type="term" value="F:zinc ion binding"/>
    <property type="evidence" value="ECO:0007669"/>
    <property type="project" value="TreeGrafter"/>
</dbReference>
<evidence type="ECO:0000256" key="3">
    <source>
        <dbReference type="ARBA" id="ARBA00022927"/>
    </source>
</evidence>
<dbReference type="PROSITE" id="PS51796">
    <property type="entry name" value="MSS4"/>
    <property type="match status" value="1"/>
</dbReference>
<feature type="region of interest" description="Disordered" evidence="4">
    <location>
        <begin position="21"/>
        <end position="41"/>
    </location>
</feature>
<accession>A0A1Y2AVB4</accession>
<keyword evidence="6" id="KW-1185">Reference proteome</keyword>
<feature type="compositionally biased region" description="Polar residues" evidence="4">
    <location>
        <begin position="21"/>
        <end position="31"/>
    </location>
</feature>
<dbReference type="OrthoDB" id="30840at2759"/>
<reference evidence="5 6" key="1">
    <citation type="submission" date="2016-07" db="EMBL/GenBank/DDBJ databases">
        <title>Pervasive Adenine N6-methylation of Active Genes in Fungi.</title>
        <authorList>
            <consortium name="DOE Joint Genome Institute"/>
            <person name="Mondo S.J."/>
            <person name="Dannebaum R.O."/>
            <person name="Kuo R.C."/>
            <person name="Labutti K."/>
            <person name="Haridas S."/>
            <person name="Kuo A."/>
            <person name="Salamov A."/>
            <person name="Ahrendt S.R."/>
            <person name="Lipzen A."/>
            <person name="Sullivan W."/>
            <person name="Andreopoulos W.B."/>
            <person name="Clum A."/>
            <person name="Lindquist E."/>
            <person name="Daum C."/>
            <person name="Ramamoorthy G.K."/>
            <person name="Gryganskyi A."/>
            <person name="Culley D."/>
            <person name="Magnuson J.K."/>
            <person name="James T.Y."/>
            <person name="O'Malley M.A."/>
            <person name="Stajich J.E."/>
            <person name="Spatafora J.W."/>
            <person name="Visel A."/>
            <person name="Grigoriev I.V."/>
        </authorList>
    </citation>
    <scope>NUCLEOTIDE SEQUENCE [LARGE SCALE GENOMIC DNA]</scope>
    <source>
        <strain evidence="5 6">68-887.2</strain>
    </source>
</reference>
<dbReference type="InterPro" id="IPR007515">
    <property type="entry name" value="Mss4"/>
</dbReference>
<dbReference type="Pfam" id="PF04421">
    <property type="entry name" value="Mss4"/>
    <property type="match status" value="1"/>
</dbReference>
<comment type="caution">
    <text evidence="5">The sequence shown here is derived from an EMBL/GenBank/DDBJ whole genome shotgun (WGS) entry which is preliminary data.</text>
</comment>
<evidence type="ECO:0000256" key="4">
    <source>
        <dbReference type="SAM" id="MobiDB-lite"/>
    </source>
</evidence>
<dbReference type="InParanoid" id="A0A1Y2AVB4"/>
<dbReference type="InterPro" id="IPR011057">
    <property type="entry name" value="Mss4-like_sf"/>
</dbReference>